<evidence type="ECO:0000313" key="1">
    <source>
        <dbReference type="EMBL" id="SBW04384.1"/>
    </source>
</evidence>
<reference evidence="1" key="1">
    <citation type="submission" date="2016-04" db="EMBL/GenBank/DDBJ databases">
        <authorList>
            <person name="Evans L.H."/>
            <person name="Alamgir A."/>
            <person name="Owens N."/>
            <person name="Weber N.D."/>
            <person name="Virtaneva K."/>
            <person name="Barbian K."/>
            <person name="Babar A."/>
            <person name="Rosenke K."/>
        </authorList>
    </citation>
    <scope>NUCLEOTIDE SEQUENCE</scope>
    <source>
        <strain evidence="1">86</strain>
    </source>
</reference>
<gene>
    <name evidence="1" type="ORF">KL86CLO1_11899</name>
</gene>
<protein>
    <submittedName>
        <fullName evidence="1">Uncharacterized protein</fullName>
    </submittedName>
</protein>
<sequence length="51" mass="5547">MRWPKKKTIWTAVACAAGAALLFVPGSIPVLVLGAALGYWGRSKLEQYLQD</sequence>
<accession>A0A212JY14</accession>
<proteinExistence type="predicted"/>
<dbReference type="EMBL" id="FLUN01000001">
    <property type="protein sequence ID" value="SBW04384.1"/>
    <property type="molecule type" value="Genomic_DNA"/>
</dbReference>
<dbReference type="AlphaFoldDB" id="A0A212JY14"/>
<organism evidence="1">
    <name type="scientific">uncultured Eubacteriales bacterium</name>
    <dbReference type="NCBI Taxonomy" id="172733"/>
    <lineage>
        <taxon>Bacteria</taxon>
        <taxon>Bacillati</taxon>
        <taxon>Bacillota</taxon>
        <taxon>Clostridia</taxon>
        <taxon>Eubacteriales</taxon>
        <taxon>environmental samples</taxon>
    </lineage>
</organism>
<name>A0A212JY14_9FIRM</name>